<name>A0A392R5T5_9FABA</name>
<organism evidence="2 3">
    <name type="scientific">Trifolium medium</name>
    <dbReference type="NCBI Taxonomy" id="97028"/>
    <lineage>
        <taxon>Eukaryota</taxon>
        <taxon>Viridiplantae</taxon>
        <taxon>Streptophyta</taxon>
        <taxon>Embryophyta</taxon>
        <taxon>Tracheophyta</taxon>
        <taxon>Spermatophyta</taxon>
        <taxon>Magnoliopsida</taxon>
        <taxon>eudicotyledons</taxon>
        <taxon>Gunneridae</taxon>
        <taxon>Pentapetalae</taxon>
        <taxon>rosids</taxon>
        <taxon>fabids</taxon>
        <taxon>Fabales</taxon>
        <taxon>Fabaceae</taxon>
        <taxon>Papilionoideae</taxon>
        <taxon>50 kb inversion clade</taxon>
        <taxon>NPAAA clade</taxon>
        <taxon>Hologalegina</taxon>
        <taxon>IRL clade</taxon>
        <taxon>Trifolieae</taxon>
        <taxon>Trifolium</taxon>
    </lineage>
</organism>
<comment type="caution">
    <text evidence="2">The sequence shown here is derived from an EMBL/GenBank/DDBJ whole genome shotgun (WGS) entry which is preliminary data.</text>
</comment>
<accession>A0A392R5T5</accession>
<feature type="non-terminal residue" evidence="2">
    <location>
        <position position="76"/>
    </location>
</feature>
<evidence type="ECO:0000313" key="3">
    <source>
        <dbReference type="Proteomes" id="UP000265520"/>
    </source>
</evidence>
<proteinExistence type="predicted"/>
<reference evidence="2 3" key="1">
    <citation type="journal article" date="2018" name="Front. Plant Sci.">
        <title>Red Clover (Trifolium pratense) and Zigzag Clover (T. medium) - A Picture of Genomic Similarities and Differences.</title>
        <authorList>
            <person name="Dluhosova J."/>
            <person name="Istvanek J."/>
            <person name="Nedelnik J."/>
            <person name="Repkova J."/>
        </authorList>
    </citation>
    <scope>NUCLEOTIDE SEQUENCE [LARGE SCALE GENOMIC DNA]</scope>
    <source>
        <strain evidence="3">cv. 10/8</strain>
        <tissue evidence="2">Leaf</tissue>
    </source>
</reference>
<keyword evidence="3" id="KW-1185">Reference proteome</keyword>
<dbReference type="Proteomes" id="UP000265520">
    <property type="component" value="Unassembled WGS sequence"/>
</dbReference>
<dbReference type="EMBL" id="LXQA010191495">
    <property type="protein sequence ID" value="MCI31961.1"/>
    <property type="molecule type" value="Genomic_DNA"/>
</dbReference>
<dbReference type="AlphaFoldDB" id="A0A392R5T5"/>
<protein>
    <submittedName>
        <fullName evidence="2">Uncharacterized protein</fullName>
    </submittedName>
</protein>
<sequence length="76" mass="8277">MHNLEAHSSGVIFTALQQSGTSEPSVQVKSNPDVSMLSRVLNQTEIQPQPEIATTFGSDKPDFVNQQLTNPQPEKA</sequence>
<evidence type="ECO:0000256" key="1">
    <source>
        <dbReference type="SAM" id="MobiDB-lite"/>
    </source>
</evidence>
<feature type="compositionally biased region" description="Polar residues" evidence="1">
    <location>
        <begin position="64"/>
        <end position="76"/>
    </location>
</feature>
<evidence type="ECO:0000313" key="2">
    <source>
        <dbReference type="EMBL" id="MCI31961.1"/>
    </source>
</evidence>
<feature type="region of interest" description="Disordered" evidence="1">
    <location>
        <begin position="39"/>
        <end position="76"/>
    </location>
</feature>